<keyword evidence="1" id="KW-0805">Transcription regulation</keyword>
<dbReference type="EMBL" id="BAAAGA010000004">
    <property type="protein sequence ID" value="GAA0621249.1"/>
    <property type="molecule type" value="Genomic_DNA"/>
</dbReference>
<evidence type="ECO:0000313" key="6">
    <source>
        <dbReference type="EMBL" id="GAA0621249.1"/>
    </source>
</evidence>
<dbReference type="SUPFAM" id="SSF48498">
    <property type="entry name" value="Tetracyclin repressor-like, C-terminal domain"/>
    <property type="match status" value="1"/>
</dbReference>
<evidence type="ECO:0000256" key="3">
    <source>
        <dbReference type="ARBA" id="ARBA00023163"/>
    </source>
</evidence>
<dbReference type="InterPro" id="IPR011075">
    <property type="entry name" value="TetR_C"/>
</dbReference>
<evidence type="ECO:0000256" key="1">
    <source>
        <dbReference type="ARBA" id="ARBA00023015"/>
    </source>
</evidence>
<dbReference type="PRINTS" id="PR00455">
    <property type="entry name" value="HTHTETR"/>
</dbReference>
<dbReference type="InterPro" id="IPR036271">
    <property type="entry name" value="Tet_transcr_reg_TetR-rel_C_sf"/>
</dbReference>
<evidence type="ECO:0000256" key="4">
    <source>
        <dbReference type="PROSITE-ProRule" id="PRU00335"/>
    </source>
</evidence>
<dbReference type="Proteomes" id="UP001501352">
    <property type="component" value="Unassembled WGS sequence"/>
</dbReference>
<keyword evidence="2 4" id="KW-0238">DNA-binding</keyword>
<name>A0ABP3S2P5_9CAUL</name>
<evidence type="ECO:0000259" key="5">
    <source>
        <dbReference type="PROSITE" id="PS50977"/>
    </source>
</evidence>
<protein>
    <submittedName>
        <fullName evidence="6">TetR/AcrR family transcriptional regulator</fullName>
    </submittedName>
</protein>
<dbReference type="InterPro" id="IPR023772">
    <property type="entry name" value="DNA-bd_HTH_TetR-type_CS"/>
</dbReference>
<organism evidence="6 7">
    <name type="scientific">Brevundimonas kwangchunensis</name>
    <dbReference type="NCBI Taxonomy" id="322163"/>
    <lineage>
        <taxon>Bacteria</taxon>
        <taxon>Pseudomonadati</taxon>
        <taxon>Pseudomonadota</taxon>
        <taxon>Alphaproteobacteria</taxon>
        <taxon>Caulobacterales</taxon>
        <taxon>Caulobacteraceae</taxon>
        <taxon>Brevundimonas</taxon>
    </lineage>
</organism>
<accession>A0ABP3S2P5</accession>
<dbReference type="PANTHER" id="PTHR47506:SF1">
    <property type="entry name" value="HTH-TYPE TRANSCRIPTIONAL REGULATOR YJDC"/>
    <property type="match status" value="1"/>
</dbReference>
<dbReference type="PANTHER" id="PTHR47506">
    <property type="entry name" value="TRANSCRIPTIONAL REGULATORY PROTEIN"/>
    <property type="match status" value="1"/>
</dbReference>
<dbReference type="SUPFAM" id="SSF46689">
    <property type="entry name" value="Homeodomain-like"/>
    <property type="match status" value="1"/>
</dbReference>
<gene>
    <name evidence="6" type="ORF">GCM10009422_16220</name>
</gene>
<feature type="domain" description="HTH tetR-type" evidence="5">
    <location>
        <begin position="18"/>
        <end position="78"/>
    </location>
</feature>
<dbReference type="InterPro" id="IPR001647">
    <property type="entry name" value="HTH_TetR"/>
</dbReference>
<dbReference type="PROSITE" id="PS01081">
    <property type="entry name" value="HTH_TETR_1"/>
    <property type="match status" value="1"/>
</dbReference>
<feature type="DNA-binding region" description="H-T-H motif" evidence="4">
    <location>
        <begin position="41"/>
        <end position="60"/>
    </location>
</feature>
<proteinExistence type="predicted"/>
<comment type="caution">
    <text evidence="6">The sequence shown here is derived from an EMBL/GenBank/DDBJ whole genome shotgun (WGS) entry which is preliminary data.</text>
</comment>
<sequence length="209" mass="21983">MSPSDGDPARPARGRPRSFDREVALDQAMRVFWSKGYAGASLGDLTSAMGIASPSLYAAFGSKEGLYSEAIHRYVAVHEADFWGVMSAATARESVESLLRKAAEAFSTPDSPQGCMVLQTAMEAHELSPELGASLCDLRASNAQTLERRLLKGIEEGDVAPATDARAVADFYATIHKGLSVSAKGGASRQELDSVVTSAMAAWGPLTGG</sequence>
<dbReference type="InterPro" id="IPR009057">
    <property type="entry name" value="Homeodomain-like_sf"/>
</dbReference>
<reference evidence="7" key="1">
    <citation type="journal article" date="2019" name="Int. J. Syst. Evol. Microbiol.">
        <title>The Global Catalogue of Microorganisms (GCM) 10K type strain sequencing project: providing services to taxonomists for standard genome sequencing and annotation.</title>
        <authorList>
            <consortium name="The Broad Institute Genomics Platform"/>
            <consortium name="The Broad Institute Genome Sequencing Center for Infectious Disease"/>
            <person name="Wu L."/>
            <person name="Ma J."/>
        </authorList>
    </citation>
    <scope>NUCLEOTIDE SEQUENCE [LARGE SCALE GENOMIC DNA]</scope>
    <source>
        <strain evidence="7">JCM 12928</strain>
    </source>
</reference>
<dbReference type="Gene3D" id="1.10.10.60">
    <property type="entry name" value="Homeodomain-like"/>
    <property type="match status" value="1"/>
</dbReference>
<dbReference type="Pfam" id="PF16925">
    <property type="entry name" value="TetR_C_13"/>
    <property type="match status" value="1"/>
</dbReference>
<keyword evidence="3" id="KW-0804">Transcription</keyword>
<keyword evidence="7" id="KW-1185">Reference proteome</keyword>
<evidence type="ECO:0000256" key="2">
    <source>
        <dbReference type="ARBA" id="ARBA00023125"/>
    </source>
</evidence>
<dbReference type="Gene3D" id="1.10.357.10">
    <property type="entry name" value="Tetracycline Repressor, domain 2"/>
    <property type="match status" value="1"/>
</dbReference>
<evidence type="ECO:0000313" key="7">
    <source>
        <dbReference type="Proteomes" id="UP001501352"/>
    </source>
</evidence>
<dbReference type="PROSITE" id="PS50977">
    <property type="entry name" value="HTH_TETR_2"/>
    <property type="match status" value="1"/>
</dbReference>
<dbReference type="Pfam" id="PF00440">
    <property type="entry name" value="TetR_N"/>
    <property type="match status" value="1"/>
</dbReference>
<dbReference type="RefSeq" id="WP_343792550.1">
    <property type="nucleotide sequence ID" value="NZ_BAAAGA010000004.1"/>
</dbReference>